<comment type="caution">
    <text evidence="1">The sequence shown here is derived from an EMBL/GenBank/DDBJ whole genome shotgun (WGS) entry which is preliminary data.</text>
</comment>
<dbReference type="OrthoDB" id="2133936at2759"/>
<reference evidence="1 2" key="1">
    <citation type="submission" date="2016-07" db="EMBL/GenBank/DDBJ databases">
        <title>Pervasive Adenine N6-methylation of Active Genes in Fungi.</title>
        <authorList>
            <consortium name="DOE Joint Genome Institute"/>
            <person name="Mondo S.J."/>
            <person name="Dannebaum R.O."/>
            <person name="Kuo R.C."/>
            <person name="Labutti K."/>
            <person name="Haridas S."/>
            <person name="Kuo A."/>
            <person name="Salamov A."/>
            <person name="Ahrendt S.R."/>
            <person name="Lipzen A."/>
            <person name="Sullivan W."/>
            <person name="Andreopoulos W.B."/>
            <person name="Clum A."/>
            <person name="Lindquist E."/>
            <person name="Daum C."/>
            <person name="Ramamoorthy G.K."/>
            <person name="Gryganskyi A."/>
            <person name="Culley D."/>
            <person name="Magnuson J.K."/>
            <person name="James T.Y."/>
            <person name="O'Malley M.A."/>
            <person name="Stajich J.E."/>
            <person name="Spatafora J.W."/>
            <person name="Visel A."/>
            <person name="Grigoriev I.V."/>
        </authorList>
    </citation>
    <scope>NUCLEOTIDE SEQUENCE [LARGE SCALE GENOMIC DNA]</scope>
    <source>
        <strain evidence="1 2">JEL800</strain>
    </source>
</reference>
<protein>
    <submittedName>
        <fullName evidence="1">Uncharacterized protein</fullName>
    </submittedName>
</protein>
<accession>A0A1Y2CKR3</accession>
<gene>
    <name evidence="1" type="ORF">BCR33DRAFT_715315</name>
</gene>
<keyword evidence="2" id="KW-1185">Reference proteome</keyword>
<name>A0A1Y2CKR3_9FUNG</name>
<organism evidence="1 2">
    <name type="scientific">Rhizoclosmatium globosum</name>
    <dbReference type="NCBI Taxonomy" id="329046"/>
    <lineage>
        <taxon>Eukaryota</taxon>
        <taxon>Fungi</taxon>
        <taxon>Fungi incertae sedis</taxon>
        <taxon>Chytridiomycota</taxon>
        <taxon>Chytridiomycota incertae sedis</taxon>
        <taxon>Chytridiomycetes</taxon>
        <taxon>Chytridiales</taxon>
        <taxon>Chytriomycetaceae</taxon>
        <taxon>Rhizoclosmatium</taxon>
    </lineage>
</organism>
<sequence length="110" mass="10947">TETFCAPYQTSSQEAWYTCLCSAATSVVGCFQSSCPGDAGAASALNAKAGYCAAADAYKPKSTTSAAALITNTVAEISKVVPVEGGQQAKSSAFSAVCGAFVAVVAAFLV</sequence>
<evidence type="ECO:0000313" key="1">
    <source>
        <dbReference type="EMBL" id="ORY46915.1"/>
    </source>
</evidence>
<evidence type="ECO:0000313" key="2">
    <source>
        <dbReference type="Proteomes" id="UP000193642"/>
    </source>
</evidence>
<dbReference type="Proteomes" id="UP000193642">
    <property type="component" value="Unassembled WGS sequence"/>
</dbReference>
<feature type="non-terminal residue" evidence="1">
    <location>
        <position position="1"/>
    </location>
</feature>
<proteinExistence type="predicted"/>
<dbReference type="AlphaFoldDB" id="A0A1Y2CKR3"/>
<dbReference type="EMBL" id="MCGO01000015">
    <property type="protein sequence ID" value="ORY46915.1"/>
    <property type="molecule type" value="Genomic_DNA"/>
</dbReference>